<dbReference type="AlphaFoldDB" id="A0A1M5S3W6"/>
<protein>
    <submittedName>
        <fullName evidence="2">ABC-2 type transport system permease protein</fullName>
    </submittedName>
</protein>
<dbReference type="PANTHER" id="PTHR37305:SF1">
    <property type="entry name" value="MEMBRANE PROTEIN"/>
    <property type="match status" value="1"/>
</dbReference>
<feature type="transmembrane region" description="Helical" evidence="1">
    <location>
        <begin position="187"/>
        <end position="210"/>
    </location>
</feature>
<dbReference type="STRING" id="1121316.SAMN02745207_00742"/>
<evidence type="ECO:0000313" key="2">
    <source>
        <dbReference type="EMBL" id="SHH33184.1"/>
    </source>
</evidence>
<dbReference type="RefSeq" id="WP_073337096.1">
    <property type="nucleotide sequence ID" value="NZ_FQXM01000004.1"/>
</dbReference>
<dbReference type="OrthoDB" id="1701857at2"/>
<proteinExistence type="predicted"/>
<evidence type="ECO:0000256" key="1">
    <source>
        <dbReference type="SAM" id="Phobius"/>
    </source>
</evidence>
<dbReference type="Pfam" id="PF12679">
    <property type="entry name" value="ABC2_membrane_2"/>
    <property type="match status" value="1"/>
</dbReference>
<feature type="transmembrane region" description="Helical" evidence="1">
    <location>
        <begin position="222"/>
        <end position="240"/>
    </location>
</feature>
<keyword evidence="1" id="KW-1133">Transmembrane helix</keyword>
<feature type="transmembrane region" description="Helical" evidence="1">
    <location>
        <begin position="271"/>
        <end position="293"/>
    </location>
</feature>
<keyword evidence="1" id="KW-0812">Transmembrane</keyword>
<evidence type="ECO:0000313" key="3">
    <source>
        <dbReference type="Proteomes" id="UP000184447"/>
    </source>
</evidence>
<feature type="transmembrane region" description="Helical" evidence="1">
    <location>
        <begin position="145"/>
        <end position="167"/>
    </location>
</feature>
<name>A0A1M5S3W6_9CLOT</name>
<reference evidence="2 3" key="1">
    <citation type="submission" date="2016-11" db="EMBL/GenBank/DDBJ databases">
        <authorList>
            <person name="Jaros S."/>
            <person name="Januszkiewicz K."/>
            <person name="Wedrychowicz H."/>
        </authorList>
    </citation>
    <scope>NUCLEOTIDE SEQUENCE [LARGE SCALE GENOMIC DNA]</scope>
    <source>
        <strain evidence="2 3">DSM 8605</strain>
    </source>
</reference>
<accession>A0A1M5S3W6</accession>
<feature type="transmembrane region" description="Helical" evidence="1">
    <location>
        <begin position="101"/>
        <end position="124"/>
    </location>
</feature>
<dbReference type="EMBL" id="FQXM01000004">
    <property type="protein sequence ID" value="SHH33184.1"/>
    <property type="molecule type" value="Genomic_DNA"/>
</dbReference>
<dbReference type="GO" id="GO:0005886">
    <property type="term" value="C:plasma membrane"/>
    <property type="evidence" value="ECO:0007669"/>
    <property type="project" value="UniProtKB-SubCell"/>
</dbReference>
<gene>
    <name evidence="2" type="ORF">SAMN02745207_00742</name>
</gene>
<sequence length="299" mass="32874">MSRLLKAEIFKLFKNKTFIVLCIVAFALGIFNFGMTNIVSSEDFIRSSLTNMTEAEKDEAIEQIKLATEVKSSDEKVIVQPGRIGSSSQFENLFSPKGKEIFHSAFGQGLMEILLSILIAALIAKEYSSGTIKNMIAYGKKREDYYIAKFLVASIGGMILMGIIVIFTCLPSLLFFPWGKAFDINEVIYIILIFAGASVSVMAMVSLLMLLASILKSNGSTIGIGISIFVLLPTIVSFLYGKYTLFDKVYESTVSYNYALATAIYASNNDIIKAVTISIATIIISLLIGITLFKKQDIK</sequence>
<organism evidence="2 3">
    <name type="scientific">Clostridium grantii DSM 8605</name>
    <dbReference type="NCBI Taxonomy" id="1121316"/>
    <lineage>
        <taxon>Bacteria</taxon>
        <taxon>Bacillati</taxon>
        <taxon>Bacillota</taxon>
        <taxon>Clostridia</taxon>
        <taxon>Eubacteriales</taxon>
        <taxon>Clostridiaceae</taxon>
        <taxon>Clostridium</taxon>
    </lineage>
</organism>
<dbReference type="GO" id="GO:0140359">
    <property type="term" value="F:ABC-type transporter activity"/>
    <property type="evidence" value="ECO:0007669"/>
    <property type="project" value="InterPro"/>
</dbReference>
<dbReference type="PANTHER" id="PTHR37305">
    <property type="entry name" value="INTEGRAL MEMBRANE PROTEIN-RELATED"/>
    <property type="match status" value="1"/>
</dbReference>
<keyword evidence="1" id="KW-0472">Membrane</keyword>
<keyword evidence="3" id="KW-1185">Reference proteome</keyword>
<dbReference type="Proteomes" id="UP000184447">
    <property type="component" value="Unassembled WGS sequence"/>
</dbReference>